<dbReference type="SUPFAM" id="SSF53335">
    <property type="entry name" value="S-adenosyl-L-methionine-dependent methyltransferases"/>
    <property type="match status" value="1"/>
</dbReference>
<dbReference type="InterPro" id="IPR019734">
    <property type="entry name" value="TPR_rpt"/>
</dbReference>
<keyword evidence="3" id="KW-0489">Methyltransferase</keyword>
<dbReference type="InterPro" id="IPR050508">
    <property type="entry name" value="Methyltransf_Superfamily"/>
</dbReference>
<evidence type="ECO:0000259" key="2">
    <source>
        <dbReference type="Pfam" id="PF08241"/>
    </source>
</evidence>
<sequence>MDSHRSSGDLLADRRYRYAEACLAEGDAAACADLAGQAIEIAPRFAAAWLLLGRAREALSATADARAAYEAARRLDPADTLGAGLHLARLGDDGRGALTPAYIRALFDGYAPRFEHHLVEGLHYVGPALVAGVLPEEPAIFPAVLDLGCGTGLAGAALRGRAGHLTGVDLSPAMLARARTKGCYHRLVEAELGAFLAGEPPGSADLCVAADVFIYCADLRPVLAGIARVLRPGGWAAFTVQSPSSEGEDPLLGADGRHAHPDAHLRAAAAGADLALRVTKEAAVRTEKGVPVPGRVLALQRSPG</sequence>
<keyword evidence="3" id="KW-0808">Transferase</keyword>
<gene>
    <name evidence="3" type="ORF">QO012_004256</name>
</gene>
<dbReference type="Gene3D" id="3.40.50.150">
    <property type="entry name" value="Vaccinia Virus protein VP39"/>
    <property type="match status" value="1"/>
</dbReference>
<dbReference type="GO" id="GO:0032259">
    <property type="term" value="P:methylation"/>
    <property type="evidence" value="ECO:0007669"/>
    <property type="project" value="UniProtKB-KW"/>
</dbReference>
<dbReference type="EMBL" id="JAUSVP010000017">
    <property type="protein sequence ID" value="MDQ0449734.1"/>
    <property type="molecule type" value="Genomic_DNA"/>
</dbReference>
<dbReference type="InterPro" id="IPR013216">
    <property type="entry name" value="Methyltransf_11"/>
</dbReference>
<evidence type="ECO:0000256" key="1">
    <source>
        <dbReference type="PROSITE-ProRule" id="PRU00339"/>
    </source>
</evidence>
<dbReference type="PROSITE" id="PS50005">
    <property type="entry name" value="TPR"/>
    <property type="match status" value="1"/>
</dbReference>
<proteinExistence type="predicted"/>
<evidence type="ECO:0000313" key="4">
    <source>
        <dbReference type="Proteomes" id="UP001231124"/>
    </source>
</evidence>
<protein>
    <submittedName>
        <fullName evidence="3">TPR repeat methyltransferase</fullName>
    </submittedName>
</protein>
<dbReference type="Pfam" id="PF08241">
    <property type="entry name" value="Methyltransf_11"/>
    <property type="match status" value="1"/>
</dbReference>
<dbReference type="GO" id="GO:0008168">
    <property type="term" value="F:methyltransferase activity"/>
    <property type="evidence" value="ECO:0007669"/>
    <property type="project" value="UniProtKB-KW"/>
</dbReference>
<organism evidence="3 4">
    <name type="scientific">Methylobacterium aerolatum</name>
    <dbReference type="NCBI Taxonomy" id="418708"/>
    <lineage>
        <taxon>Bacteria</taxon>
        <taxon>Pseudomonadati</taxon>
        <taxon>Pseudomonadota</taxon>
        <taxon>Alphaproteobacteria</taxon>
        <taxon>Hyphomicrobiales</taxon>
        <taxon>Methylobacteriaceae</taxon>
        <taxon>Methylobacterium</taxon>
    </lineage>
</organism>
<feature type="domain" description="Methyltransferase type 11" evidence="2">
    <location>
        <begin position="145"/>
        <end position="238"/>
    </location>
</feature>
<dbReference type="InterPro" id="IPR029063">
    <property type="entry name" value="SAM-dependent_MTases_sf"/>
</dbReference>
<dbReference type="Gene3D" id="1.25.40.10">
    <property type="entry name" value="Tetratricopeptide repeat domain"/>
    <property type="match status" value="1"/>
</dbReference>
<dbReference type="Proteomes" id="UP001231124">
    <property type="component" value="Unassembled WGS sequence"/>
</dbReference>
<name>A0ABU0I546_9HYPH</name>
<feature type="repeat" description="TPR" evidence="1">
    <location>
        <begin position="46"/>
        <end position="79"/>
    </location>
</feature>
<dbReference type="InterPro" id="IPR011990">
    <property type="entry name" value="TPR-like_helical_dom_sf"/>
</dbReference>
<dbReference type="CDD" id="cd02440">
    <property type="entry name" value="AdoMet_MTases"/>
    <property type="match status" value="1"/>
</dbReference>
<keyword evidence="4" id="KW-1185">Reference proteome</keyword>
<keyword evidence="1" id="KW-0802">TPR repeat</keyword>
<reference evidence="3 4" key="1">
    <citation type="submission" date="2023-07" db="EMBL/GenBank/DDBJ databases">
        <title>Genomic Encyclopedia of Type Strains, Phase IV (KMG-IV): sequencing the most valuable type-strain genomes for metagenomic binning, comparative biology and taxonomic classification.</title>
        <authorList>
            <person name="Goeker M."/>
        </authorList>
    </citation>
    <scope>NUCLEOTIDE SEQUENCE [LARGE SCALE GENOMIC DNA]</scope>
    <source>
        <strain evidence="3 4">DSM 19013</strain>
    </source>
</reference>
<evidence type="ECO:0000313" key="3">
    <source>
        <dbReference type="EMBL" id="MDQ0449734.1"/>
    </source>
</evidence>
<accession>A0ABU0I546</accession>
<dbReference type="RefSeq" id="WP_238207499.1">
    <property type="nucleotide sequence ID" value="NZ_BPQE01000034.1"/>
</dbReference>
<dbReference type="PANTHER" id="PTHR42912:SF93">
    <property type="entry name" value="N6-ADENOSINE-METHYLTRANSFERASE TMT1A"/>
    <property type="match status" value="1"/>
</dbReference>
<comment type="caution">
    <text evidence="3">The sequence shown here is derived from an EMBL/GenBank/DDBJ whole genome shotgun (WGS) entry which is preliminary data.</text>
</comment>
<dbReference type="SUPFAM" id="SSF48452">
    <property type="entry name" value="TPR-like"/>
    <property type="match status" value="1"/>
</dbReference>
<dbReference type="PANTHER" id="PTHR42912">
    <property type="entry name" value="METHYLTRANSFERASE"/>
    <property type="match status" value="1"/>
</dbReference>